<proteinExistence type="predicted"/>
<dbReference type="OrthoDB" id="673648at2759"/>
<feature type="compositionally biased region" description="Low complexity" evidence="2">
    <location>
        <begin position="464"/>
        <end position="475"/>
    </location>
</feature>
<feature type="compositionally biased region" description="Pro residues" evidence="2">
    <location>
        <begin position="476"/>
        <end position="489"/>
    </location>
</feature>
<feature type="region of interest" description="Disordered" evidence="2">
    <location>
        <begin position="226"/>
        <end position="356"/>
    </location>
</feature>
<feature type="region of interest" description="Disordered" evidence="2">
    <location>
        <begin position="577"/>
        <end position="609"/>
    </location>
</feature>
<protein>
    <submittedName>
        <fullName evidence="3">Uncharacterized protein</fullName>
    </submittedName>
</protein>
<keyword evidence="4" id="KW-1185">Reference proteome</keyword>
<evidence type="ECO:0000313" key="4">
    <source>
        <dbReference type="Proteomes" id="UP000316726"/>
    </source>
</evidence>
<dbReference type="EMBL" id="CP031039">
    <property type="protein sequence ID" value="QDZ21872.1"/>
    <property type="molecule type" value="Genomic_DNA"/>
</dbReference>
<feature type="region of interest" description="Disordered" evidence="2">
    <location>
        <begin position="401"/>
        <end position="421"/>
    </location>
</feature>
<keyword evidence="1" id="KW-0175">Coiled coil</keyword>
<dbReference type="InterPro" id="IPR040265">
    <property type="entry name" value="CHUP1/IPGA1-like"/>
</dbReference>
<organism evidence="3 4">
    <name type="scientific">Chloropicon primus</name>
    <dbReference type="NCBI Taxonomy" id="1764295"/>
    <lineage>
        <taxon>Eukaryota</taxon>
        <taxon>Viridiplantae</taxon>
        <taxon>Chlorophyta</taxon>
        <taxon>Chloropicophyceae</taxon>
        <taxon>Chloropicales</taxon>
        <taxon>Chloropicaceae</taxon>
        <taxon>Chloropicon</taxon>
    </lineage>
</organism>
<feature type="compositionally biased region" description="Polar residues" evidence="2">
    <location>
        <begin position="253"/>
        <end position="269"/>
    </location>
</feature>
<feature type="compositionally biased region" description="Low complexity" evidence="2">
    <location>
        <begin position="490"/>
        <end position="499"/>
    </location>
</feature>
<evidence type="ECO:0000256" key="2">
    <source>
        <dbReference type="SAM" id="MobiDB-lite"/>
    </source>
</evidence>
<name>A0A5B8MRI4_9CHLO</name>
<feature type="compositionally biased region" description="Pro residues" evidence="2">
    <location>
        <begin position="500"/>
        <end position="516"/>
    </location>
</feature>
<feature type="compositionally biased region" description="Low complexity" evidence="2">
    <location>
        <begin position="546"/>
        <end position="555"/>
    </location>
</feature>
<evidence type="ECO:0000256" key="1">
    <source>
        <dbReference type="ARBA" id="ARBA00023054"/>
    </source>
</evidence>
<dbReference type="STRING" id="1764295.A0A5B8MRI4"/>
<sequence length="836" mass="91219">MEGMASLFTPLEYAKAFDALQDGARLLKYSKKEERAEHRVFNMRFHDEGDRSFGFGATRSGAMLSTLCWRRPGMRIMYHKVKSIPMHSVLCLEGAERLGRHNAPPGVGPDASSMLCVHYYSDKRSLCIKRLRILFTERSQYELLSRCIIYSYVATRKKLKAFDGSLARVLLSKDLGTLLREVNVSITLDKSLYPQFNVPKRATRAIGSPVREEQVERARCEVSSSLPTAGALPGRCTESRATAVGGGDDATEDSGSSQITESPGDSVSTPCAHVSIARLQSGSEASSFEESEGIRTKSKLNAAAAPQSGSESLKQVSRTGTSLASQASPKPRAKRGPSQKPNVLQNITNSKKVKLPRSVSKSEVAVELPPVIPPLKHASRSAVRRAKAKVALNLQRMEELESEMRSSQERSSNALAASHEEGPWVEHGAVVEMEMGKENVNMRTPVRSLAFPLQRRQPTQQVGVPPAVAESTAVAAPPPPPPPPPPLPAKPSGSGVASALPPPPPPALPPPPPPAPRGGGGSVAPPPPPPPPMPKGALPPPPPPGKAGTKRTGGPSTVENMFKRKSKEIVKMFQATMRDQMRSERKTVLNKPPGTSKGGDRPKSDPSDVKFELESKSKHIAQIKEDVAEHGDMLKSLAADIRGFSGSVDSLLTFVEDMETKLHGLSDENQVLKYFKWPQAKMDALRESSALVHELKRMVRNLKTWKANKAEDSVLVGFDKFQATDLVVTAISEMDKIQPRVERIMCESKSFQEKFSKFKINLEVDSLIGSVKNESLSLANAAMKTTLCHLAEDKLNMLKTFKFAFRVHQFSVDGLQGGSCDLFRKLHMQLQSLTMH</sequence>
<feature type="compositionally biased region" description="Basic and acidic residues" evidence="2">
    <location>
        <begin position="598"/>
        <end position="609"/>
    </location>
</feature>
<dbReference type="Proteomes" id="UP000316726">
    <property type="component" value="Chromosome 6"/>
</dbReference>
<gene>
    <name evidence="3" type="ORF">A3770_06p43900</name>
</gene>
<evidence type="ECO:0000313" key="3">
    <source>
        <dbReference type="EMBL" id="QDZ21872.1"/>
    </source>
</evidence>
<dbReference type="AlphaFoldDB" id="A0A5B8MRI4"/>
<feature type="region of interest" description="Disordered" evidence="2">
    <location>
        <begin position="454"/>
        <end position="565"/>
    </location>
</feature>
<accession>A0A5B8MRI4</accession>
<feature type="compositionally biased region" description="Polar residues" evidence="2">
    <location>
        <begin position="307"/>
        <end position="328"/>
    </location>
</feature>
<dbReference type="PANTHER" id="PTHR31342:SF16">
    <property type="entry name" value="TALIN_MIDDLE DOMAIN-CONTAINING PROTEIN"/>
    <property type="match status" value="1"/>
</dbReference>
<reference evidence="3 4" key="1">
    <citation type="submission" date="2018-07" db="EMBL/GenBank/DDBJ databases">
        <title>The complete nuclear genome of the prasinophyte Chloropicon primus (CCMP1205).</title>
        <authorList>
            <person name="Pombert J.-F."/>
            <person name="Otis C."/>
            <person name="Turmel M."/>
            <person name="Lemieux C."/>
        </authorList>
    </citation>
    <scope>NUCLEOTIDE SEQUENCE [LARGE SCALE GENOMIC DNA]</scope>
    <source>
        <strain evidence="3 4">CCMP1205</strain>
    </source>
</reference>
<dbReference type="PANTHER" id="PTHR31342">
    <property type="entry name" value="PROTEIN CHUP1, CHLOROPLASTIC"/>
    <property type="match status" value="1"/>
</dbReference>
<feature type="compositionally biased region" description="Polar residues" evidence="2">
    <location>
        <begin position="339"/>
        <end position="350"/>
    </location>
</feature>
<feature type="compositionally biased region" description="Pro residues" evidence="2">
    <location>
        <begin position="524"/>
        <end position="545"/>
    </location>
</feature>